<evidence type="ECO:0000313" key="1">
    <source>
        <dbReference type="EMBL" id="AEW20567.1"/>
    </source>
</evidence>
<reference evidence="2" key="1">
    <citation type="submission" date="2011-12" db="EMBL/GenBank/DDBJ databases">
        <title>Complete sequence of Tannerella forsythia ATCC 43037.</title>
        <authorList>
            <person name="Dewhirst F."/>
            <person name="Tanner A."/>
            <person name="Izard J."/>
            <person name="Brinkac L."/>
            <person name="Durkin A.S."/>
            <person name="Hostetler J."/>
            <person name="Shetty J."/>
            <person name="Torralba M."/>
            <person name="Gill S."/>
            <person name="Nelson K."/>
        </authorList>
    </citation>
    <scope>NUCLEOTIDE SEQUENCE [LARGE SCALE GENOMIC DNA]</scope>
    <source>
        <strain evidence="2">ATCC 43037 / JCM 10827 / CCUG 33226 / KCTC 5666 / FDC 338</strain>
    </source>
</reference>
<name>G8UNI8_TANFA</name>
<keyword evidence="2" id="KW-1185">Reference proteome</keyword>
<accession>G8UNI8</accession>
<dbReference type="STRING" id="203275.BFO_0801"/>
<proteinExistence type="predicted"/>
<sequence>MLFTEKSDPCDVFRIHDTGATAPYEPADGLRPEIDEDLNISTFFCSFVISKQIRNRIL</sequence>
<dbReference type="AlphaFoldDB" id="G8UNI8"/>
<dbReference type="KEGG" id="tfo:BFO_0801"/>
<dbReference type="EMBL" id="CP003191">
    <property type="protein sequence ID" value="AEW20567.1"/>
    <property type="molecule type" value="Genomic_DNA"/>
</dbReference>
<dbReference type="PATRIC" id="fig|203275.8.peg.715"/>
<gene>
    <name evidence="1" type="ordered locus">BFO_0801</name>
</gene>
<dbReference type="Proteomes" id="UP000005436">
    <property type="component" value="Chromosome"/>
</dbReference>
<evidence type="ECO:0000313" key="2">
    <source>
        <dbReference type="Proteomes" id="UP000005436"/>
    </source>
</evidence>
<dbReference type="HOGENOM" id="CLU_2977724_0_0_10"/>
<organism evidence="1 2">
    <name type="scientific">Tannerella forsythia (strain ATCC 43037 / JCM 10827 / CCUG 21028 A / KCTC 5666 / FDC 338)</name>
    <name type="common">Bacteroides forsythus</name>
    <dbReference type="NCBI Taxonomy" id="203275"/>
    <lineage>
        <taxon>Bacteria</taxon>
        <taxon>Pseudomonadati</taxon>
        <taxon>Bacteroidota</taxon>
        <taxon>Bacteroidia</taxon>
        <taxon>Bacteroidales</taxon>
        <taxon>Tannerellaceae</taxon>
        <taxon>Tannerella</taxon>
    </lineage>
</organism>
<protein>
    <submittedName>
        <fullName evidence="1">Uncharacterized protein</fullName>
    </submittedName>
</protein>